<evidence type="ECO:0000259" key="2">
    <source>
        <dbReference type="Pfam" id="PF00705"/>
    </source>
</evidence>
<dbReference type="Pfam" id="PF00705">
    <property type="entry name" value="PCNA_N"/>
    <property type="match status" value="1"/>
</dbReference>
<name>A0A4S4EVS4_CAMSN</name>
<dbReference type="GO" id="GO:0030337">
    <property type="term" value="F:DNA polymerase processivity factor activity"/>
    <property type="evidence" value="ECO:0007669"/>
    <property type="project" value="InterPro"/>
</dbReference>
<dbReference type="GO" id="GO:0003677">
    <property type="term" value="F:DNA binding"/>
    <property type="evidence" value="ECO:0007669"/>
    <property type="project" value="UniProtKB-KW"/>
</dbReference>
<dbReference type="AlphaFoldDB" id="A0A4S4EVS4"/>
<dbReference type="InterPro" id="IPR022648">
    <property type="entry name" value="Pr_cel_nuc_antig_N"/>
</dbReference>
<dbReference type="GO" id="GO:0019985">
    <property type="term" value="P:translesion synthesis"/>
    <property type="evidence" value="ECO:0007669"/>
    <property type="project" value="TreeGrafter"/>
</dbReference>
<dbReference type="SUPFAM" id="SSF55979">
    <property type="entry name" value="DNA clamp"/>
    <property type="match status" value="1"/>
</dbReference>
<proteinExistence type="predicted"/>
<organism evidence="3 4">
    <name type="scientific">Camellia sinensis var. sinensis</name>
    <name type="common">China tea</name>
    <dbReference type="NCBI Taxonomy" id="542762"/>
    <lineage>
        <taxon>Eukaryota</taxon>
        <taxon>Viridiplantae</taxon>
        <taxon>Streptophyta</taxon>
        <taxon>Embryophyta</taxon>
        <taxon>Tracheophyta</taxon>
        <taxon>Spermatophyta</taxon>
        <taxon>Magnoliopsida</taxon>
        <taxon>eudicotyledons</taxon>
        <taxon>Gunneridae</taxon>
        <taxon>Pentapetalae</taxon>
        <taxon>asterids</taxon>
        <taxon>Ericales</taxon>
        <taxon>Theaceae</taxon>
        <taxon>Camellia</taxon>
    </lineage>
</organism>
<dbReference type="InterPro" id="IPR046938">
    <property type="entry name" value="DNA_clamp_sf"/>
</dbReference>
<comment type="caution">
    <text evidence="3">The sequence shown here is derived from an EMBL/GenBank/DDBJ whole genome shotgun (WGS) entry which is preliminary data.</text>
</comment>
<dbReference type="Proteomes" id="UP000306102">
    <property type="component" value="Unassembled WGS sequence"/>
</dbReference>
<dbReference type="PANTHER" id="PTHR11352:SF0">
    <property type="entry name" value="PROLIFERATING CELL NUCLEAR ANTIGEN"/>
    <property type="match status" value="1"/>
</dbReference>
<sequence>MLEFKLVQGNLLKKVVSPLVHIATRATVIATPESISLQTSSPNLMVIAVARINSYRFDRFYTGQSCSVGIELNALDAILSTTDDDESITVRSLFLENLVSFTFRIGIHQTRTEEAYVVQIPNNHVNIDESEYNYDVAVGIPSEEFRHILLYFRSFRGGAVFVSVTDSQVRFRSVGREIILIKENGDCIIGGVEESDGECRLRLNLYTMNSIFEASQHCPTAWLFGSQDAPDMLNCPVEQLVDDQYEGELKNVLLCVVPMFETYA</sequence>
<dbReference type="GO" id="GO:0006298">
    <property type="term" value="P:mismatch repair"/>
    <property type="evidence" value="ECO:0007669"/>
    <property type="project" value="TreeGrafter"/>
</dbReference>
<keyword evidence="1" id="KW-0238">DNA-binding</keyword>
<dbReference type="GO" id="GO:0006275">
    <property type="term" value="P:regulation of DNA replication"/>
    <property type="evidence" value="ECO:0007669"/>
    <property type="project" value="InterPro"/>
</dbReference>
<dbReference type="GO" id="GO:0043626">
    <property type="term" value="C:PCNA complex"/>
    <property type="evidence" value="ECO:0007669"/>
    <property type="project" value="TreeGrafter"/>
</dbReference>
<dbReference type="PANTHER" id="PTHR11352">
    <property type="entry name" value="PROLIFERATING CELL NUCLEAR ANTIGEN"/>
    <property type="match status" value="1"/>
</dbReference>
<dbReference type="STRING" id="542762.A0A4S4EVS4"/>
<dbReference type="EMBL" id="SDRB02001925">
    <property type="protein sequence ID" value="THG20446.1"/>
    <property type="molecule type" value="Genomic_DNA"/>
</dbReference>
<evidence type="ECO:0000313" key="3">
    <source>
        <dbReference type="EMBL" id="THG20446.1"/>
    </source>
</evidence>
<dbReference type="InterPro" id="IPR000730">
    <property type="entry name" value="Pr_cel_nuc_antig"/>
</dbReference>
<protein>
    <recommendedName>
        <fullName evidence="2">Proliferating cell nuclear antigen PCNA N-terminal domain-containing protein</fullName>
    </recommendedName>
</protein>
<gene>
    <name evidence="3" type="ORF">TEA_027525</name>
</gene>
<dbReference type="GO" id="GO:0006272">
    <property type="term" value="P:leading strand elongation"/>
    <property type="evidence" value="ECO:0007669"/>
    <property type="project" value="TreeGrafter"/>
</dbReference>
<evidence type="ECO:0000256" key="1">
    <source>
        <dbReference type="ARBA" id="ARBA00023125"/>
    </source>
</evidence>
<reference evidence="3 4" key="1">
    <citation type="journal article" date="2018" name="Proc. Natl. Acad. Sci. U.S.A.">
        <title>Draft genome sequence of Camellia sinensis var. sinensis provides insights into the evolution of the tea genome and tea quality.</title>
        <authorList>
            <person name="Wei C."/>
            <person name="Yang H."/>
            <person name="Wang S."/>
            <person name="Zhao J."/>
            <person name="Liu C."/>
            <person name="Gao L."/>
            <person name="Xia E."/>
            <person name="Lu Y."/>
            <person name="Tai Y."/>
            <person name="She G."/>
            <person name="Sun J."/>
            <person name="Cao H."/>
            <person name="Tong W."/>
            <person name="Gao Q."/>
            <person name="Li Y."/>
            <person name="Deng W."/>
            <person name="Jiang X."/>
            <person name="Wang W."/>
            <person name="Chen Q."/>
            <person name="Zhang S."/>
            <person name="Li H."/>
            <person name="Wu J."/>
            <person name="Wang P."/>
            <person name="Li P."/>
            <person name="Shi C."/>
            <person name="Zheng F."/>
            <person name="Jian J."/>
            <person name="Huang B."/>
            <person name="Shan D."/>
            <person name="Shi M."/>
            <person name="Fang C."/>
            <person name="Yue Y."/>
            <person name="Li F."/>
            <person name="Li D."/>
            <person name="Wei S."/>
            <person name="Han B."/>
            <person name="Jiang C."/>
            <person name="Yin Y."/>
            <person name="Xia T."/>
            <person name="Zhang Z."/>
            <person name="Bennetzen J.L."/>
            <person name="Zhao S."/>
            <person name="Wan X."/>
        </authorList>
    </citation>
    <scope>NUCLEOTIDE SEQUENCE [LARGE SCALE GENOMIC DNA]</scope>
    <source>
        <strain evidence="4">cv. Shuchazao</strain>
        <tissue evidence="3">Leaf</tissue>
    </source>
</reference>
<dbReference type="Gene3D" id="3.70.10.10">
    <property type="match status" value="1"/>
</dbReference>
<accession>A0A4S4EVS4</accession>
<keyword evidence="4" id="KW-1185">Reference proteome</keyword>
<evidence type="ECO:0000313" key="4">
    <source>
        <dbReference type="Proteomes" id="UP000306102"/>
    </source>
</evidence>
<feature type="domain" description="Proliferating cell nuclear antigen PCNA N-terminal" evidence="2">
    <location>
        <begin position="1"/>
        <end position="106"/>
    </location>
</feature>